<dbReference type="InterPro" id="IPR015269">
    <property type="entry name" value="UPF0029_Impact_C"/>
</dbReference>
<comment type="similarity">
    <text evidence="1">Belongs to the IMPACT family.</text>
</comment>
<reference evidence="4" key="1">
    <citation type="submission" date="2018-07" db="EMBL/GenBank/DDBJ databases">
        <title>Genome assembly of strain Ka43.</title>
        <authorList>
            <person name="Kukolya J."/>
            <person name="Nagy I."/>
            <person name="Horvath B."/>
            <person name="Toth A."/>
        </authorList>
    </citation>
    <scope>NUCLEOTIDE SEQUENCE</scope>
    <source>
        <strain evidence="4">KB43</strain>
    </source>
</reference>
<dbReference type="InterPro" id="IPR023582">
    <property type="entry name" value="Impact"/>
</dbReference>
<dbReference type="SUPFAM" id="SSF54211">
    <property type="entry name" value="Ribosomal protein S5 domain 2-like"/>
    <property type="match status" value="1"/>
</dbReference>
<dbReference type="GO" id="GO:0006446">
    <property type="term" value="P:regulation of translational initiation"/>
    <property type="evidence" value="ECO:0007669"/>
    <property type="project" value="TreeGrafter"/>
</dbReference>
<dbReference type="SUPFAM" id="SSF54980">
    <property type="entry name" value="EF-G C-terminal domain-like"/>
    <property type="match status" value="1"/>
</dbReference>
<accession>A0A928V4F6</accession>
<evidence type="ECO:0000259" key="2">
    <source>
        <dbReference type="Pfam" id="PF01205"/>
    </source>
</evidence>
<dbReference type="PANTHER" id="PTHR16301">
    <property type="entry name" value="IMPACT-RELATED"/>
    <property type="match status" value="1"/>
</dbReference>
<comment type="caution">
    <text evidence="4">The sequence shown here is derived from an EMBL/GenBank/DDBJ whole genome shotgun (WGS) entry which is preliminary data.</text>
</comment>
<evidence type="ECO:0000256" key="1">
    <source>
        <dbReference type="ARBA" id="ARBA00007665"/>
    </source>
</evidence>
<sequence>MSSTAAYQVLAAETSCVLEEKRSEFITWLIPVQNRQQAMDALQNLRQRYPGANHYCWAYILGNAQQPQSQAFNDDGEPSGTAGKPMLNVLTHRQAGDTLAVVVRFFGGIRLGAGGLVRAYSGAVSMATEQADWKIITPAQPLAIQCDYASEDRIRHLLQQTGLSVTDSQYGSDVTLLLAAPLDQLPMLQQQVQTLTAGKGSVKVCEPAGEDRI</sequence>
<evidence type="ECO:0000313" key="4">
    <source>
        <dbReference type="EMBL" id="MBE8718606.1"/>
    </source>
</evidence>
<organism evidence="4 5">
    <name type="scientific">Cellvibrio polysaccharolyticus</name>
    <dbReference type="NCBI Taxonomy" id="2082724"/>
    <lineage>
        <taxon>Bacteria</taxon>
        <taxon>Pseudomonadati</taxon>
        <taxon>Pseudomonadota</taxon>
        <taxon>Gammaproteobacteria</taxon>
        <taxon>Cellvibrionales</taxon>
        <taxon>Cellvibrionaceae</taxon>
        <taxon>Cellvibrio</taxon>
    </lineage>
</organism>
<feature type="domain" description="UPF0029" evidence="3">
    <location>
        <begin position="144"/>
        <end position="199"/>
    </location>
</feature>
<dbReference type="Gene3D" id="3.30.230.30">
    <property type="entry name" value="Impact, N-terminal domain"/>
    <property type="match status" value="1"/>
</dbReference>
<feature type="domain" description="Impact N-terminal" evidence="2">
    <location>
        <begin position="21"/>
        <end position="127"/>
    </location>
</feature>
<protein>
    <submittedName>
        <fullName evidence="4">DUF1949 domain-containing protein</fullName>
    </submittedName>
</protein>
<name>A0A928V4F6_9GAMM</name>
<dbReference type="GO" id="GO:0017111">
    <property type="term" value="F:ribonucleoside triphosphate phosphatase activity"/>
    <property type="evidence" value="ECO:0007669"/>
    <property type="project" value="UniProtKB-ARBA"/>
</dbReference>
<dbReference type="GO" id="GO:0043168">
    <property type="term" value="F:anion binding"/>
    <property type="evidence" value="ECO:0007669"/>
    <property type="project" value="UniProtKB-ARBA"/>
</dbReference>
<dbReference type="Gene3D" id="3.30.70.240">
    <property type="match status" value="1"/>
</dbReference>
<dbReference type="GO" id="GO:0005737">
    <property type="term" value="C:cytoplasm"/>
    <property type="evidence" value="ECO:0007669"/>
    <property type="project" value="TreeGrafter"/>
</dbReference>
<dbReference type="Pfam" id="PF01205">
    <property type="entry name" value="Impact_N"/>
    <property type="match status" value="1"/>
</dbReference>
<dbReference type="InterPro" id="IPR001498">
    <property type="entry name" value="Impact_N"/>
</dbReference>
<dbReference type="Pfam" id="PF09186">
    <property type="entry name" value="DUF1949"/>
    <property type="match status" value="1"/>
</dbReference>
<dbReference type="AlphaFoldDB" id="A0A928V4F6"/>
<keyword evidence="5" id="KW-1185">Reference proteome</keyword>
<dbReference type="EMBL" id="PRDL01000001">
    <property type="protein sequence ID" value="MBE8718606.1"/>
    <property type="molecule type" value="Genomic_DNA"/>
</dbReference>
<evidence type="ECO:0000259" key="3">
    <source>
        <dbReference type="Pfam" id="PF09186"/>
    </source>
</evidence>
<dbReference type="Proteomes" id="UP000652567">
    <property type="component" value="Unassembled WGS sequence"/>
</dbReference>
<evidence type="ECO:0000313" key="5">
    <source>
        <dbReference type="Proteomes" id="UP000652567"/>
    </source>
</evidence>
<dbReference type="PANTHER" id="PTHR16301:SF20">
    <property type="entry name" value="IMPACT FAMILY MEMBER YIGZ"/>
    <property type="match status" value="1"/>
</dbReference>
<dbReference type="InterPro" id="IPR035647">
    <property type="entry name" value="EFG_III/V"/>
</dbReference>
<gene>
    <name evidence="4" type="ORF">C4F51_15590</name>
</gene>
<proteinExistence type="inferred from homology"/>
<dbReference type="GO" id="GO:0032561">
    <property type="term" value="F:guanyl ribonucleotide binding"/>
    <property type="evidence" value="ECO:0007669"/>
    <property type="project" value="UniProtKB-ARBA"/>
</dbReference>
<dbReference type="InterPro" id="IPR020568">
    <property type="entry name" value="Ribosomal_Su5_D2-typ_SF"/>
</dbReference>
<dbReference type="InterPro" id="IPR036956">
    <property type="entry name" value="Impact_N_sf"/>
</dbReference>